<dbReference type="Pfam" id="PF00929">
    <property type="entry name" value="RNase_T"/>
    <property type="match status" value="1"/>
</dbReference>
<evidence type="ECO:0000259" key="2">
    <source>
        <dbReference type="PROSITE" id="PS50164"/>
    </source>
</evidence>
<dbReference type="InterPro" id="IPR035901">
    <property type="entry name" value="GIY-YIG_endonuc_sf"/>
</dbReference>
<keyword evidence="1" id="KW-0378">Hydrolase</keyword>
<dbReference type="PANTHER" id="PTHR30562:SF1">
    <property type="entry name" value="UVRABC SYSTEM PROTEIN C"/>
    <property type="match status" value="1"/>
</dbReference>
<dbReference type="FunFam" id="3.30.420.10:FF:000045">
    <property type="entry name" value="3'-5' exonuclease DinG"/>
    <property type="match status" value="1"/>
</dbReference>
<dbReference type="GO" id="GO:0009380">
    <property type="term" value="C:excinuclease repair complex"/>
    <property type="evidence" value="ECO:0007669"/>
    <property type="project" value="TreeGrafter"/>
</dbReference>
<sequence>MHAIQGTLDELGTPLSQVTFVVVDLETTGSNAASGRITEIGAVKICGGEITGEFQTLVNPTIPIPPFIAVLTGITDAMVAQAPEEHIAVPAFLEFAADAVLVAHNAPFDIGFLKAATERLNLTWGNNHVVDTLPLARKLVSRDEAPNHKLGTLAHLFSTETTPNHRALDDAKATVDVLHALIARVAGHGVTTLEELDTFSTTVTPAQQRKRNLADNLPSAPGVYIFKDNSDRVLYVGTSVDIRRRVRSYFTSSENRSRIRDMINIAACVTPIVCHTILEAQVRELRLIAEHNPPYNRRSTRPHNAPWVKLTNEPFPRLSIVRAVRDDAATYAGPFSSHQRARDALDALNDSLPLRRCTDRLSPTRHTHRCALADIGRCGAPCDGSQSHTDYSRIAADARAALRGDATAVADKLAHHMVTLSLCERFEDAATARDRAHALMRGAQRAQEALTFAAIPHIVAGRRRPAGGWEFACIRHGHVAGTTVSPPRADPMPYIEAMVATAAHIPAPTNGLGSALAEEITIILHWLTTEGTRLVEIEGTWTCPVGGAGAHVHRFIEHVE</sequence>
<dbReference type="RefSeq" id="WP_115030684.1">
    <property type="nucleotide sequence ID" value="NZ_UFYA01000001.1"/>
</dbReference>
<dbReference type="InterPro" id="IPR000305">
    <property type="entry name" value="GIY-YIG_endonuc"/>
</dbReference>
<dbReference type="AlphaFoldDB" id="A0AA46BNE9"/>
<dbReference type="PROSITE" id="PS50164">
    <property type="entry name" value="GIY_YIG"/>
    <property type="match status" value="1"/>
</dbReference>
<gene>
    <name evidence="3" type="primary">polC</name>
    <name evidence="3" type="ORF">NCTC7915_01264</name>
</gene>
<evidence type="ECO:0000313" key="4">
    <source>
        <dbReference type="Proteomes" id="UP000254118"/>
    </source>
</evidence>
<dbReference type="PANTHER" id="PTHR30562">
    <property type="entry name" value="UVRC/OXIDOREDUCTASE"/>
    <property type="match status" value="1"/>
</dbReference>
<dbReference type="GO" id="GO:0006260">
    <property type="term" value="P:DNA replication"/>
    <property type="evidence" value="ECO:0007669"/>
    <property type="project" value="InterPro"/>
</dbReference>
<dbReference type="InterPro" id="IPR050066">
    <property type="entry name" value="UvrABC_protein_C"/>
</dbReference>
<feature type="domain" description="GIY-YIG" evidence="2">
    <location>
        <begin position="219"/>
        <end position="297"/>
    </location>
</feature>
<proteinExistence type="predicted"/>
<dbReference type="GO" id="GO:0004527">
    <property type="term" value="F:exonuclease activity"/>
    <property type="evidence" value="ECO:0007669"/>
    <property type="project" value="UniProtKB-KW"/>
</dbReference>
<reference evidence="3 4" key="1">
    <citation type="submission" date="2018-06" db="EMBL/GenBank/DDBJ databases">
        <authorList>
            <consortium name="Pathogen Informatics"/>
            <person name="Doyle S."/>
        </authorList>
    </citation>
    <scope>NUCLEOTIDE SEQUENCE [LARGE SCALE GENOMIC DNA]</scope>
    <source>
        <strain evidence="3 4">NCTC7915</strain>
    </source>
</reference>
<dbReference type="InterPro" id="IPR013520">
    <property type="entry name" value="Ribonucl_H"/>
</dbReference>
<dbReference type="EMBL" id="UFYA01000001">
    <property type="protein sequence ID" value="STD09930.1"/>
    <property type="molecule type" value="Genomic_DNA"/>
</dbReference>
<comment type="caution">
    <text evidence="3">The sequence shown here is derived from an EMBL/GenBank/DDBJ whole genome shotgun (WGS) entry which is preliminary data.</text>
</comment>
<dbReference type="GO" id="GO:0006289">
    <property type="term" value="P:nucleotide-excision repair"/>
    <property type="evidence" value="ECO:0007669"/>
    <property type="project" value="InterPro"/>
</dbReference>
<dbReference type="SUPFAM" id="SSF53098">
    <property type="entry name" value="Ribonuclease H-like"/>
    <property type="match status" value="1"/>
</dbReference>
<organism evidence="3 4">
    <name type="scientific">Dermatophilus congolensis</name>
    <dbReference type="NCBI Taxonomy" id="1863"/>
    <lineage>
        <taxon>Bacteria</taxon>
        <taxon>Bacillati</taxon>
        <taxon>Actinomycetota</taxon>
        <taxon>Actinomycetes</taxon>
        <taxon>Micrococcales</taxon>
        <taxon>Dermatophilaceae</taxon>
        <taxon>Dermatophilus</taxon>
    </lineage>
</organism>
<dbReference type="InterPro" id="IPR036397">
    <property type="entry name" value="RNaseH_sf"/>
</dbReference>
<dbReference type="Gene3D" id="3.30.420.10">
    <property type="entry name" value="Ribonuclease H-like superfamily/Ribonuclease H"/>
    <property type="match status" value="1"/>
</dbReference>
<dbReference type="InterPro" id="IPR012337">
    <property type="entry name" value="RNaseH-like_sf"/>
</dbReference>
<dbReference type="InterPro" id="IPR047296">
    <property type="entry name" value="GIY-YIG_UvrC_Cho"/>
</dbReference>
<keyword evidence="3" id="KW-0808">Transferase</keyword>
<keyword evidence="3" id="KW-0548">Nucleotidyltransferase</keyword>
<dbReference type="GO" id="GO:0003677">
    <property type="term" value="F:DNA binding"/>
    <property type="evidence" value="ECO:0007669"/>
    <property type="project" value="InterPro"/>
</dbReference>
<dbReference type="SMART" id="SM00465">
    <property type="entry name" value="GIYc"/>
    <property type="match status" value="1"/>
</dbReference>
<dbReference type="Proteomes" id="UP000254118">
    <property type="component" value="Unassembled WGS sequence"/>
</dbReference>
<evidence type="ECO:0000256" key="1">
    <source>
        <dbReference type="ARBA" id="ARBA00022839"/>
    </source>
</evidence>
<dbReference type="SUPFAM" id="SSF82771">
    <property type="entry name" value="GIY-YIG endonuclease"/>
    <property type="match status" value="1"/>
</dbReference>
<dbReference type="CDD" id="cd06127">
    <property type="entry name" value="DEDDh"/>
    <property type="match status" value="1"/>
</dbReference>
<protein>
    <submittedName>
        <fullName evidence="3">DNA polymerase III polC-type</fullName>
        <ecNumber evidence="3">2.7.7.7</ecNumber>
    </submittedName>
</protein>
<name>A0AA46BNE9_9MICO</name>
<dbReference type="InterPro" id="IPR006054">
    <property type="entry name" value="DnaQ"/>
</dbReference>
<evidence type="ECO:0000313" key="3">
    <source>
        <dbReference type="EMBL" id="STD09930.1"/>
    </source>
</evidence>
<keyword evidence="1" id="KW-0540">Nuclease</keyword>
<dbReference type="NCBIfam" id="TIGR00573">
    <property type="entry name" value="dnaq"/>
    <property type="match status" value="1"/>
</dbReference>
<keyword evidence="1" id="KW-0269">Exonuclease</keyword>
<dbReference type="Gene3D" id="3.40.1440.10">
    <property type="entry name" value="GIY-YIG endonuclease"/>
    <property type="match status" value="1"/>
</dbReference>
<accession>A0AA46BNE9</accession>
<dbReference type="NCBIfam" id="NF005905">
    <property type="entry name" value="PRK07883.1-3"/>
    <property type="match status" value="1"/>
</dbReference>
<dbReference type="EC" id="2.7.7.7" evidence="3"/>
<dbReference type="CDD" id="cd10434">
    <property type="entry name" value="GIY-YIG_UvrC_Cho"/>
    <property type="match status" value="1"/>
</dbReference>
<dbReference type="Pfam" id="PF01541">
    <property type="entry name" value="GIY-YIG"/>
    <property type="match status" value="1"/>
</dbReference>
<dbReference type="NCBIfam" id="NF005907">
    <property type="entry name" value="PRK07883.1-5"/>
    <property type="match status" value="1"/>
</dbReference>
<dbReference type="SMART" id="SM00479">
    <property type="entry name" value="EXOIII"/>
    <property type="match status" value="1"/>
</dbReference>
<dbReference type="GO" id="GO:0003887">
    <property type="term" value="F:DNA-directed DNA polymerase activity"/>
    <property type="evidence" value="ECO:0007669"/>
    <property type="project" value="UniProtKB-EC"/>
</dbReference>